<sequence>MAHFVEQEARTPGCYDDEPPVNLWFRHAVMCRVRVLKLRMFSMRYLELDDLSFLSQHLTRLDLVLDVTSGMSNSFLNFSSCPALEHWLSVVSSLPTRSHPRASLKHLSLTHCFLDVFSRVYIYTPSLAFVRITEECVDVCAKLLDPEILDCICQLCDSSENTDGSGNSVLLRGLSQANKSLVLIYEPEQIIFKSDLRWCPVFNNLKALFLNDYWCTPDDFNVLVCILEHSPVLEKLTLELFCEGPKYRVEMKGSFNQMERPAKISEHLNIVEVKCQDVDERVLKVLKFLSTFNIYFGA</sequence>
<evidence type="ECO:0000313" key="2">
    <source>
        <dbReference type="Proteomes" id="UP000807115"/>
    </source>
</evidence>
<proteinExistence type="predicted"/>
<organism evidence="1 2">
    <name type="scientific">Sorghum bicolor</name>
    <name type="common">Sorghum</name>
    <name type="synonym">Sorghum vulgare</name>
    <dbReference type="NCBI Taxonomy" id="4558"/>
    <lineage>
        <taxon>Eukaryota</taxon>
        <taxon>Viridiplantae</taxon>
        <taxon>Streptophyta</taxon>
        <taxon>Embryophyta</taxon>
        <taxon>Tracheophyta</taxon>
        <taxon>Spermatophyta</taxon>
        <taxon>Magnoliopsida</taxon>
        <taxon>Liliopsida</taxon>
        <taxon>Poales</taxon>
        <taxon>Poaceae</taxon>
        <taxon>PACMAD clade</taxon>
        <taxon>Panicoideae</taxon>
        <taxon>Andropogonodae</taxon>
        <taxon>Andropogoneae</taxon>
        <taxon>Sorghinae</taxon>
        <taxon>Sorghum</taxon>
    </lineage>
</organism>
<dbReference type="PANTHER" id="PTHR34223">
    <property type="entry name" value="OS11G0201299 PROTEIN"/>
    <property type="match status" value="1"/>
</dbReference>
<dbReference type="EMBL" id="CM027684">
    <property type="protein sequence ID" value="KAG0528522.1"/>
    <property type="molecule type" value="Genomic_DNA"/>
</dbReference>
<gene>
    <name evidence="1" type="ORF">BDA96_05G019400</name>
</gene>
<name>A0A921UDZ8_SORBI</name>
<dbReference type="PANTHER" id="PTHR34223:SF107">
    <property type="entry name" value="F-BOX DOMAIN-CONTAINING PROTEIN"/>
    <property type="match status" value="1"/>
</dbReference>
<evidence type="ECO:0000313" key="1">
    <source>
        <dbReference type="EMBL" id="KAG0528522.1"/>
    </source>
</evidence>
<accession>A0A921UDZ8</accession>
<dbReference type="InterPro" id="IPR053197">
    <property type="entry name" value="F-box_SCFL_complex_component"/>
</dbReference>
<evidence type="ECO:0008006" key="3">
    <source>
        <dbReference type="Google" id="ProtNLM"/>
    </source>
</evidence>
<dbReference type="AlphaFoldDB" id="A0A921UDZ8"/>
<reference evidence="1" key="1">
    <citation type="journal article" date="2019" name="BMC Genomics">
        <title>A new reference genome for Sorghum bicolor reveals high levels of sequence similarity between sweet and grain genotypes: implications for the genetics of sugar metabolism.</title>
        <authorList>
            <person name="Cooper E.A."/>
            <person name="Brenton Z.W."/>
            <person name="Flinn B.S."/>
            <person name="Jenkins J."/>
            <person name="Shu S."/>
            <person name="Flowers D."/>
            <person name="Luo F."/>
            <person name="Wang Y."/>
            <person name="Xia P."/>
            <person name="Barry K."/>
            <person name="Daum C."/>
            <person name="Lipzen A."/>
            <person name="Yoshinaga Y."/>
            <person name="Schmutz J."/>
            <person name="Saski C."/>
            <person name="Vermerris W."/>
            <person name="Kresovich S."/>
        </authorList>
    </citation>
    <scope>NUCLEOTIDE SEQUENCE</scope>
</reference>
<reference evidence="1" key="2">
    <citation type="submission" date="2020-10" db="EMBL/GenBank/DDBJ databases">
        <authorList>
            <person name="Cooper E.A."/>
            <person name="Brenton Z.W."/>
            <person name="Flinn B.S."/>
            <person name="Jenkins J."/>
            <person name="Shu S."/>
            <person name="Flowers D."/>
            <person name="Luo F."/>
            <person name="Wang Y."/>
            <person name="Xia P."/>
            <person name="Barry K."/>
            <person name="Daum C."/>
            <person name="Lipzen A."/>
            <person name="Yoshinaga Y."/>
            <person name="Schmutz J."/>
            <person name="Saski C."/>
            <person name="Vermerris W."/>
            <person name="Kresovich S."/>
        </authorList>
    </citation>
    <scope>NUCLEOTIDE SEQUENCE</scope>
</reference>
<dbReference type="Proteomes" id="UP000807115">
    <property type="component" value="Chromosome 5"/>
</dbReference>
<comment type="caution">
    <text evidence="1">The sequence shown here is derived from an EMBL/GenBank/DDBJ whole genome shotgun (WGS) entry which is preliminary data.</text>
</comment>
<protein>
    <recommendedName>
        <fullName evidence="3">FBD domain-containing protein</fullName>
    </recommendedName>
</protein>